<sequence>MAGTFKMPAARPGSFGGMNQNTSESGSVLDRAETFLWTSGRVLEQRRFEVLFGGADGAGLVAALEAYRTADGGFAYGLEPDVRGPAPQPLSVATALAVLADAGQSAVPMVTRALDWIASVTAPDGGAPAVLPTLAPYPHPPFVPVEPDPPGTLLATGQILAPVLRGGIDHPWIKGAVEFTRKEVEAIGRTHPYDVHAAVLFLDAVPDRTWAHEQGERLGALVREQKIVLLDPAHPENAVIAPGYAPGEYHLPHDYAPRPDSVARAWFSDEEMERGLDYLAATQDEDGGWPVTWAKWSPTTEFEARPGVTIKALRTLRAYGRL</sequence>
<name>A0ABN2TCX8_9ACTN</name>
<dbReference type="SUPFAM" id="SSF48239">
    <property type="entry name" value="Terpenoid cyclases/Protein prenyltransferases"/>
    <property type="match status" value="1"/>
</dbReference>
<dbReference type="Gene3D" id="1.50.10.20">
    <property type="match status" value="2"/>
</dbReference>
<evidence type="ECO:0000313" key="2">
    <source>
        <dbReference type="EMBL" id="GAA2005463.1"/>
    </source>
</evidence>
<dbReference type="EMBL" id="BAAAQM010000086">
    <property type="protein sequence ID" value="GAA2005463.1"/>
    <property type="molecule type" value="Genomic_DNA"/>
</dbReference>
<protein>
    <recommendedName>
        <fullName evidence="4">Prenyltransferase/squalene oxidase</fullName>
    </recommendedName>
</protein>
<gene>
    <name evidence="2" type="ORF">GCM10009838_84580</name>
</gene>
<evidence type="ECO:0000313" key="3">
    <source>
        <dbReference type="Proteomes" id="UP001499854"/>
    </source>
</evidence>
<proteinExistence type="predicted"/>
<feature type="region of interest" description="Disordered" evidence="1">
    <location>
        <begin position="1"/>
        <end position="26"/>
    </location>
</feature>
<organism evidence="2 3">
    <name type="scientific">Catenulispora subtropica</name>
    <dbReference type="NCBI Taxonomy" id="450798"/>
    <lineage>
        <taxon>Bacteria</taxon>
        <taxon>Bacillati</taxon>
        <taxon>Actinomycetota</taxon>
        <taxon>Actinomycetes</taxon>
        <taxon>Catenulisporales</taxon>
        <taxon>Catenulisporaceae</taxon>
        <taxon>Catenulispora</taxon>
    </lineage>
</organism>
<accession>A0ABN2TCX8</accession>
<evidence type="ECO:0008006" key="4">
    <source>
        <dbReference type="Google" id="ProtNLM"/>
    </source>
</evidence>
<keyword evidence="3" id="KW-1185">Reference proteome</keyword>
<reference evidence="2 3" key="1">
    <citation type="journal article" date="2019" name="Int. J. Syst. Evol. Microbiol.">
        <title>The Global Catalogue of Microorganisms (GCM) 10K type strain sequencing project: providing services to taxonomists for standard genome sequencing and annotation.</title>
        <authorList>
            <consortium name="The Broad Institute Genomics Platform"/>
            <consortium name="The Broad Institute Genome Sequencing Center for Infectious Disease"/>
            <person name="Wu L."/>
            <person name="Ma J."/>
        </authorList>
    </citation>
    <scope>NUCLEOTIDE SEQUENCE [LARGE SCALE GENOMIC DNA]</scope>
    <source>
        <strain evidence="2 3">JCM 16013</strain>
    </source>
</reference>
<dbReference type="InterPro" id="IPR008930">
    <property type="entry name" value="Terpenoid_cyclase/PrenylTrfase"/>
</dbReference>
<evidence type="ECO:0000256" key="1">
    <source>
        <dbReference type="SAM" id="MobiDB-lite"/>
    </source>
</evidence>
<comment type="caution">
    <text evidence="2">The sequence shown here is derived from an EMBL/GenBank/DDBJ whole genome shotgun (WGS) entry which is preliminary data.</text>
</comment>
<dbReference type="Proteomes" id="UP001499854">
    <property type="component" value="Unassembled WGS sequence"/>
</dbReference>
<feature type="compositionally biased region" description="Polar residues" evidence="1">
    <location>
        <begin position="17"/>
        <end position="26"/>
    </location>
</feature>